<dbReference type="SUPFAM" id="SSF53474">
    <property type="entry name" value="alpha/beta-Hydrolases"/>
    <property type="match status" value="1"/>
</dbReference>
<evidence type="ECO:0000256" key="6">
    <source>
        <dbReference type="ARBA" id="ARBA00023277"/>
    </source>
</evidence>
<dbReference type="EMBL" id="FOGQ01000001">
    <property type="protein sequence ID" value="SER52189.1"/>
    <property type="molecule type" value="Genomic_DNA"/>
</dbReference>
<dbReference type="GO" id="GO:0005576">
    <property type="term" value="C:extracellular region"/>
    <property type="evidence" value="ECO:0007669"/>
    <property type="project" value="UniProtKB-SubCell"/>
</dbReference>
<keyword evidence="11" id="KW-1185">Reference proteome</keyword>
<accession>A0A1H9PWP5</accession>
<dbReference type="Pfam" id="PF10503">
    <property type="entry name" value="Esterase_PHB"/>
    <property type="match status" value="1"/>
</dbReference>
<dbReference type="InterPro" id="IPR029058">
    <property type="entry name" value="AB_hydrolase_fold"/>
</dbReference>
<evidence type="ECO:0000256" key="2">
    <source>
        <dbReference type="ARBA" id="ARBA00022525"/>
    </source>
</evidence>
<dbReference type="STRING" id="1121357.SAMN05661109_00476"/>
<gene>
    <name evidence="10" type="ORF">SAMN05661109_00476</name>
</gene>
<keyword evidence="7" id="KW-0624">Polysaccharide degradation</keyword>
<dbReference type="InterPro" id="IPR010126">
    <property type="entry name" value="Esterase_phb"/>
</dbReference>
<reference evidence="11" key="1">
    <citation type="submission" date="2016-10" db="EMBL/GenBank/DDBJ databases">
        <authorList>
            <person name="Varghese N."/>
            <person name="Submissions S."/>
        </authorList>
    </citation>
    <scope>NUCLEOTIDE SEQUENCE [LARGE SCALE GENOMIC DNA]</scope>
    <source>
        <strain evidence="11">DSM 20524</strain>
    </source>
</reference>
<keyword evidence="5" id="KW-0378">Hydrolase</keyword>
<dbReference type="PANTHER" id="PTHR38050:SF2">
    <property type="entry name" value="FERULOYL ESTERASE C-RELATED"/>
    <property type="match status" value="1"/>
</dbReference>
<dbReference type="PANTHER" id="PTHR38050">
    <property type="match status" value="1"/>
</dbReference>
<sequence length="326" mass="35088">MGIASWKAALVAVLSSLSIVGVAACGFPFDDEELRDSNDAFVDLESDASQTTAAQPEAPESQTIGEPTTTAESVTVDGKKRTFSLTVPPEATDGARLPLIFVFHGMNESSEAIRDYSNLDLARAYVVYLDGVDKAWAPAPYAATTGEEDLAFVDAVREKIIAEHNVDTARVFATGLSNGGGFAAYIGCQRPVDFTAVATVSAAYYWKVSEKCSSIPMKLLDIHGTDDKVVSYEGGNRHDTAYHSVPEILEDAADRNHCSDSISITQLWTNGIRQVWDDCDAPLEHVRVGSGTHTWPGGEKDPNESTPNDIATKEILKFFGVSMRGS</sequence>
<evidence type="ECO:0000256" key="5">
    <source>
        <dbReference type="ARBA" id="ARBA00022801"/>
    </source>
</evidence>
<dbReference type="AlphaFoldDB" id="A0A1H9PWP5"/>
<dbReference type="GO" id="GO:0030600">
    <property type="term" value="F:feruloyl esterase activity"/>
    <property type="evidence" value="ECO:0007669"/>
    <property type="project" value="InterPro"/>
</dbReference>
<keyword evidence="6" id="KW-0119">Carbohydrate metabolism</keyword>
<keyword evidence="2" id="KW-0964">Secreted</keyword>
<evidence type="ECO:0000256" key="1">
    <source>
        <dbReference type="ARBA" id="ARBA00004613"/>
    </source>
</evidence>
<evidence type="ECO:0000256" key="3">
    <source>
        <dbReference type="ARBA" id="ARBA00022651"/>
    </source>
</evidence>
<proteinExistence type="predicted"/>
<comment type="subcellular location">
    <subcellularLocation>
        <location evidence="1">Secreted</location>
    </subcellularLocation>
</comment>
<dbReference type="PROSITE" id="PS51257">
    <property type="entry name" value="PROKAR_LIPOPROTEIN"/>
    <property type="match status" value="1"/>
</dbReference>
<dbReference type="Proteomes" id="UP000198929">
    <property type="component" value="Unassembled WGS sequence"/>
</dbReference>
<organism evidence="10 11">
    <name type="scientific">Corynebacterium cystitidis DSM 20524</name>
    <dbReference type="NCBI Taxonomy" id="1121357"/>
    <lineage>
        <taxon>Bacteria</taxon>
        <taxon>Bacillati</taxon>
        <taxon>Actinomycetota</taxon>
        <taxon>Actinomycetes</taxon>
        <taxon>Mycobacteriales</taxon>
        <taxon>Corynebacteriaceae</taxon>
        <taxon>Corynebacterium</taxon>
    </lineage>
</organism>
<keyword evidence="4 9" id="KW-0732">Signal</keyword>
<feature type="region of interest" description="Disordered" evidence="8">
    <location>
        <begin position="46"/>
        <end position="75"/>
    </location>
</feature>
<feature type="region of interest" description="Disordered" evidence="8">
    <location>
        <begin position="290"/>
        <end position="309"/>
    </location>
</feature>
<evidence type="ECO:0000313" key="11">
    <source>
        <dbReference type="Proteomes" id="UP000198929"/>
    </source>
</evidence>
<feature type="compositionally biased region" description="Polar residues" evidence="8">
    <location>
        <begin position="47"/>
        <end position="73"/>
    </location>
</feature>
<feature type="chain" id="PRO_5038574519" evidence="9">
    <location>
        <begin position="24"/>
        <end position="326"/>
    </location>
</feature>
<feature type="signal peptide" evidence="9">
    <location>
        <begin position="1"/>
        <end position="23"/>
    </location>
</feature>
<protein>
    <submittedName>
        <fullName evidence="10">Polyhydroxybutyrate depolymerase</fullName>
    </submittedName>
</protein>
<evidence type="ECO:0000256" key="9">
    <source>
        <dbReference type="SAM" id="SignalP"/>
    </source>
</evidence>
<dbReference type="Gene3D" id="3.40.50.1820">
    <property type="entry name" value="alpha/beta hydrolase"/>
    <property type="match status" value="1"/>
</dbReference>
<dbReference type="InterPro" id="IPR043595">
    <property type="entry name" value="FaeB/C/D"/>
</dbReference>
<keyword evidence="3" id="KW-0858">Xylan degradation</keyword>
<evidence type="ECO:0000256" key="7">
    <source>
        <dbReference type="ARBA" id="ARBA00023326"/>
    </source>
</evidence>
<evidence type="ECO:0000256" key="8">
    <source>
        <dbReference type="SAM" id="MobiDB-lite"/>
    </source>
</evidence>
<name>A0A1H9PWP5_9CORY</name>
<evidence type="ECO:0000256" key="4">
    <source>
        <dbReference type="ARBA" id="ARBA00022729"/>
    </source>
</evidence>
<dbReference type="GO" id="GO:0045493">
    <property type="term" value="P:xylan catabolic process"/>
    <property type="evidence" value="ECO:0007669"/>
    <property type="project" value="UniProtKB-KW"/>
</dbReference>
<evidence type="ECO:0000313" key="10">
    <source>
        <dbReference type="EMBL" id="SER52189.1"/>
    </source>
</evidence>